<evidence type="ECO:0000256" key="4">
    <source>
        <dbReference type="ARBA" id="ARBA00023136"/>
    </source>
</evidence>
<evidence type="ECO:0000259" key="11">
    <source>
        <dbReference type="PROSITE" id="PS50214"/>
    </source>
</evidence>
<dbReference type="Gene3D" id="3.40.390.10">
    <property type="entry name" value="Collagenase (Catalytic Domain)"/>
    <property type="match status" value="1"/>
</dbReference>
<dbReference type="Pfam" id="PF01562">
    <property type="entry name" value="Pep_M12B_propep"/>
    <property type="match status" value="1"/>
</dbReference>
<keyword evidence="15" id="KW-1185">Reference proteome</keyword>
<dbReference type="PROSITE" id="PS01186">
    <property type="entry name" value="EGF_2"/>
    <property type="match status" value="1"/>
</dbReference>
<dbReference type="GO" id="GO:0004222">
    <property type="term" value="F:metalloendopeptidase activity"/>
    <property type="evidence" value="ECO:0007669"/>
    <property type="project" value="InterPro"/>
</dbReference>
<dbReference type="SUPFAM" id="SSF55486">
    <property type="entry name" value="Metalloproteases ('zincins'), catalytic domain"/>
    <property type="match status" value="1"/>
</dbReference>
<dbReference type="InterPro" id="IPR024079">
    <property type="entry name" value="MetalloPept_cat_dom_sf"/>
</dbReference>
<dbReference type="CDD" id="cd04269">
    <property type="entry name" value="ZnMc_adamalysin_II_like"/>
    <property type="match status" value="1"/>
</dbReference>
<feature type="domain" description="EGF-like" evidence="10">
    <location>
        <begin position="641"/>
        <end position="674"/>
    </location>
</feature>
<keyword evidence="5 7" id="KW-1015">Disulfide bond</keyword>
<dbReference type="SUPFAM" id="SSF57552">
    <property type="entry name" value="Blood coagulation inhibitor (disintegrin)"/>
    <property type="match status" value="1"/>
</dbReference>
<dbReference type="PROSITE" id="PS50026">
    <property type="entry name" value="EGF_3"/>
    <property type="match status" value="1"/>
</dbReference>
<dbReference type="InterPro" id="IPR036436">
    <property type="entry name" value="Disintegrin_dom_sf"/>
</dbReference>
<name>A0A811XPL4_NYCPR</name>
<feature type="disulfide bond" evidence="6">
    <location>
        <begin position="468"/>
        <end position="488"/>
    </location>
</feature>
<dbReference type="AlphaFoldDB" id="A0A811XPL4"/>
<reference evidence="13" key="1">
    <citation type="submission" date="2020-12" db="EMBL/GenBank/DDBJ databases">
        <authorList>
            <consortium name="Molecular Ecology Group"/>
        </authorList>
    </citation>
    <scope>NUCLEOTIDE SEQUENCE</scope>
    <source>
        <strain evidence="13">TBG_1078</strain>
    </source>
</reference>
<feature type="binding site" evidence="8">
    <location>
        <position position="352"/>
    </location>
    <ligand>
        <name>Zn(2+)</name>
        <dbReference type="ChEBI" id="CHEBI:29105"/>
        <note>catalytic</note>
    </ligand>
</feature>
<keyword evidence="2" id="KW-0812">Transmembrane</keyword>
<dbReference type="Pfam" id="PF08516">
    <property type="entry name" value="ADAM_CR"/>
    <property type="match status" value="1"/>
</dbReference>
<dbReference type="SMART" id="SM00608">
    <property type="entry name" value="ACR"/>
    <property type="match status" value="1"/>
</dbReference>
<proteinExistence type="predicted"/>
<dbReference type="SMART" id="SM00050">
    <property type="entry name" value="DISIN"/>
    <property type="match status" value="1"/>
</dbReference>
<dbReference type="FunFam" id="4.10.70.10:FF:000003">
    <property type="entry name" value="Disintegrin and metalloproteinase domain-containing protein 17"/>
    <property type="match status" value="1"/>
</dbReference>
<dbReference type="InterPro" id="IPR018358">
    <property type="entry name" value="Disintegrin_CS"/>
</dbReference>
<keyword evidence="8" id="KW-0479">Metal-binding</keyword>
<evidence type="ECO:0000256" key="6">
    <source>
        <dbReference type="PROSITE-ProRule" id="PRU00068"/>
    </source>
</evidence>
<dbReference type="Proteomes" id="UP000645828">
    <property type="component" value="Unassembled WGS sequence"/>
</dbReference>
<comment type="caution">
    <text evidence="7">Lacks conserved residue(s) required for the propagation of feature annotation.</text>
</comment>
<dbReference type="GO" id="GO:0009897">
    <property type="term" value="C:external side of plasma membrane"/>
    <property type="evidence" value="ECO:0007669"/>
    <property type="project" value="TreeGrafter"/>
</dbReference>
<dbReference type="PANTHER" id="PTHR11905">
    <property type="entry name" value="ADAM A DISINTEGRIN AND METALLOPROTEASE DOMAIN"/>
    <property type="match status" value="1"/>
</dbReference>
<comment type="subcellular location">
    <subcellularLocation>
        <location evidence="1">Membrane</location>
        <topology evidence="1">Single-pass type I membrane protein</topology>
    </subcellularLocation>
</comment>
<dbReference type="InterPro" id="IPR034027">
    <property type="entry name" value="Reprolysin_adamalysin"/>
</dbReference>
<dbReference type="GO" id="GO:0006508">
    <property type="term" value="P:proteolysis"/>
    <property type="evidence" value="ECO:0007669"/>
    <property type="project" value="InterPro"/>
</dbReference>
<dbReference type="InterPro" id="IPR000742">
    <property type="entry name" value="EGF"/>
</dbReference>
<keyword evidence="3" id="KW-1133">Transmembrane helix</keyword>
<evidence type="ECO:0000256" key="7">
    <source>
        <dbReference type="PROSITE-ProRule" id="PRU00076"/>
    </source>
</evidence>
<dbReference type="PANTHER" id="PTHR11905:SF167">
    <property type="entry name" value="A DISINTEGRIN AND METALLOPEPTIDASE DOMAIN 4-RELATED"/>
    <property type="match status" value="1"/>
</dbReference>
<evidence type="ECO:0000256" key="9">
    <source>
        <dbReference type="SAM" id="SignalP"/>
    </source>
</evidence>
<feature type="domain" description="Peptidase M12B" evidence="12">
    <location>
        <begin position="206"/>
        <end position="394"/>
    </location>
</feature>
<feature type="chain" id="PRO_5036221578" evidence="9">
    <location>
        <begin position="31"/>
        <end position="739"/>
    </location>
</feature>
<dbReference type="PROSITE" id="PS00427">
    <property type="entry name" value="DISINTEGRIN_1"/>
    <property type="match status" value="1"/>
</dbReference>
<evidence type="ECO:0000256" key="2">
    <source>
        <dbReference type="ARBA" id="ARBA00022692"/>
    </source>
</evidence>
<feature type="signal peptide" evidence="9">
    <location>
        <begin position="1"/>
        <end position="30"/>
    </location>
</feature>
<dbReference type="InterPro" id="IPR001590">
    <property type="entry name" value="Peptidase_M12B"/>
</dbReference>
<dbReference type="InterPro" id="IPR006586">
    <property type="entry name" value="ADAM_Cys-rich"/>
</dbReference>
<feature type="domain" description="Disintegrin" evidence="11">
    <location>
        <begin position="410"/>
        <end position="496"/>
    </location>
</feature>
<dbReference type="EMBL" id="CAJHUB010000768">
    <property type="protein sequence ID" value="CAD7688776.1"/>
    <property type="molecule type" value="Genomic_DNA"/>
</dbReference>
<evidence type="ECO:0000256" key="1">
    <source>
        <dbReference type="ARBA" id="ARBA00004479"/>
    </source>
</evidence>
<keyword evidence="9" id="KW-0732">Signal</keyword>
<dbReference type="GO" id="GO:0046872">
    <property type="term" value="F:metal ion binding"/>
    <property type="evidence" value="ECO:0007669"/>
    <property type="project" value="UniProtKB-KW"/>
</dbReference>
<dbReference type="PROSITE" id="PS50215">
    <property type="entry name" value="ADAM_MEPRO"/>
    <property type="match status" value="1"/>
</dbReference>
<dbReference type="InterPro" id="IPR001762">
    <property type="entry name" value="Disintegrin_dom"/>
</dbReference>
<keyword evidence="4" id="KW-0472">Membrane</keyword>
<feature type="disulfide bond" evidence="7">
    <location>
        <begin position="664"/>
        <end position="673"/>
    </location>
</feature>
<comment type="caution">
    <text evidence="13">The sequence shown here is derived from an EMBL/GenBank/DDBJ whole genome shotgun (WGS) entry which is preliminary data.</text>
</comment>
<evidence type="ECO:0000313" key="13">
    <source>
        <dbReference type="EMBL" id="CAD7666167.1"/>
    </source>
</evidence>
<evidence type="ECO:0000256" key="8">
    <source>
        <dbReference type="PROSITE-ProRule" id="PRU00276"/>
    </source>
</evidence>
<protein>
    <submittedName>
        <fullName evidence="13">(raccoon dog) hypothetical protein</fullName>
    </submittedName>
</protein>
<feature type="binding site" evidence="8">
    <location>
        <position position="342"/>
    </location>
    <ligand>
        <name>Zn(2+)</name>
        <dbReference type="ChEBI" id="CHEBI:29105"/>
        <note>catalytic</note>
    </ligand>
</feature>
<feature type="binding site" evidence="8">
    <location>
        <position position="346"/>
    </location>
    <ligand>
        <name>Zn(2+)</name>
        <dbReference type="ChEBI" id="CHEBI:29105"/>
        <note>catalytic</note>
    </ligand>
</feature>
<keyword evidence="7" id="KW-0245">EGF-like domain</keyword>
<evidence type="ECO:0000313" key="14">
    <source>
        <dbReference type="EMBL" id="CAD7688776.1"/>
    </source>
</evidence>
<evidence type="ECO:0000259" key="12">
    <source>
        <dbReference type="PROSITE" id="PS50215"/>
    </source>
</evidence>
<evidence type="ECO:0000313" key="15">
    <source>
        <dbReference type="Proteomes" id="UP000645828"/>
    </source>
</evidence>
<evidence type="ECO:0000259" key="10">
    <source>
        <dbReference type="PROSITE" id="PS50026"/>
    </source>
</evidence>
<dbReference type="InterPro" id="IPR002870">
    <property type="entry name" value="Peptidase_M12B_N"/>
</dbReference>
<dbReference type="EMBL" id="CAJHUB010000474">
    <property type="protein sequence ID" value="CAD7666167.1"/>
    <property type="molecule type" value="Genomic_DNA"/>
</dbReference>
<dbReference type="GO" id="GO:1990913">
    <property type="term" value="C:sperm head plasma membrane"/>
    <property type="evidence" value="ECO:0007669"/>
    <property type="project" value="TreeGrafter"/>
</dbReference>
<organism evidence="13 15">
    <name type="scientific">Nyctereutes procyonoides</name>
    <name type="common">Raccoon dog</name>
    <name type="synonym">Canis procyonoides</name>
    <dbReference type="NCBI Taxonomy" id="34880"/>
    <lineage>
        <taxon>Eukaryota</taxon>
        <taxon>Metazoa</taxon>
        <taxon>Chordata</taxon>
        <taxon>Craniata</taxon>
        <taxon>Vertebrata</taxon>
        <taxon>Euteleostomi</taxon>
        <taxon>Mammalia</taxon>
        <taxon>Eutheria</taxon>
        <taxon>Laurasiatheria</taxon>
        <taxon>Carnivora</taxon>
        <taxon>Caniformia</taxon>
        <taxon>Canidae</taxon>
        <taxon>Nyctereutes</taxon>
    </lineage>
</organism>
<evidence type="ECO:0000256" key="3">
    <source>
        <dbReference type="ARBA" id="ARBA00022989"/>
    </source>
</evidence>
<keyword evidence="8" id="KW-0862">Zinc</keyword>
<gene>
    <name evidence="14" type="ORF">NYPRO_LOCUS21570</name>
    <name evidence="13" type="ORF">NYPRO_LOCUS24</name>
</gene>
<dbReference type="Pfam" id="PF01421">
    <property type="entry name" value="Reprolysin"/>
    <property type="match status" value="1"/>
</dbReference>
<sequence length="739" mass="82634">MGPAWAQAHLTGNLWLPLLWLLLSPGCCFRALPGWRFTSSEVVIPRKVSHRVGGMERQGHLSYKIHFGGQRHVVHMKVKKNLLPRHFPVITDNDQGAMQEDYPFVPRDCYYYSYLEGVPGSMGTLDTCNGGLRGMLQVDDFTYEIKPLEASSTFEHVVSLLVTEGRSSEAQKCKIGEQDTDQAYEEAILAGTPRAGPVYLWWPHKKYFKIHYTTTLSVFVIDRNYTRIVQDVVILNNIIHTIFKPALLDVYLRVLCIWDRVDKWDLESFFAIEDLMADFGVNKYWGWFEEIPHDTSLVLSAEPILGASYYGQHNGACNPNWGVAYVYIARYHLFLAATISAHVLGHTLGAVHDTPGCICFRRKHCVMAPQPDLLDMMSNCTYDSLHSKVNTWDPCLSIPNVPYTNYPYVAARCGDLVVDRREECDCGSLKQCSKNKCCTTTCALSLGSDCNGGSCCVNCKYAQPGLLCRDILGVCDLPEYCDGRSHNCPNDVYTQDGTPCSTLAVCVRGNCTDRDMQCQSLFGYGIKDAAPACYEKLNVLGDRFGNCGVRVVRGGGKPVRCEEDDVLCGMLHCRDVQEIPGGGDHVTFRHIIVHDVQRELCFGYDAHHGTEIPEMGLVVDGATCGPGKYCLNQNCTFYQDMGFDCDVSTCNFRGVCNSKKHCHCMRGWKPPTCEEKGAGGSIDSGPPPDREYGFRTRIIFSIHQTILLLIIRLSLFLISGITGASHHLEDIKEEDEEQK</sequence>
<dbReference type="GO" id="GO:0008584">
    <property type="term" value="P:male gonad development"/>
    <property type="evidence" value="ECO:0007669"/>
    <property type="project" value="TreeGrafter"/>
</dbReference>
<dbReference type="PROSITE" id="PS50214">
    <property type="entry name" value="DISINTEGRIN_2"/>
    <property type="match status" value="1"/>
</dbReference>
<dbReference type="Pfam" id="PF00200">
    <property type="entry name" value="Disintegrin"/>
    <property type="match status" value="1"/>
</dbReference>
<evidence type="ECO:0000256" key="5">
    <source>
        <dbReference type="ARBA" id="ARBA00023157"/>
    </source>
</evidence>
<accession>A0A811XPL4</accession>
<dbReference type="Gene3D" id="4.10.70.10">
    <property type="entry name" value="Disintegrin domain"/>
    <property type="match status" value="1"/>
</dbReference>